<dbReference type="PANTHER" id="PTHR16246:SF2">
    <property type="entry name" value="HOST CELL FACTOR C1 REGULATOR 1"/>
    <property type="match status" value="1"/>
</dbReference>
<accession>A0AAU9U7Z4</accession>
<protein>
    <submittedName>
        <fullName evidence="1">Uncharacterized protein</fullName>
    </submittedName>
</protein>
<dbReference type="InterPro" id="IPR029195">
    <property type="entry name" value="HCFC1R1"/>
</dbReference>
<dbReference type="PANTHER" id="PTHR16246">
    <property type="entry name" value="HOST CELL FACTOR C1 REGULATOR 1"/>
    <property type="match status" value="1"/>
</dbReference>
<organism evidence="1 2">
    <name type="scientific">Euphydryas editha</name>
    <name type="common">Edith's checkerspot</name>
    <dbReference type="NCBI Taxonomy" id="104508"/>
    <lineage>
        <taxon>Eukaryota</taxon>
        <taxon>Metazoa</taxon>
        <taxon>Ecdysozoa</taxon>
        <taxon>Arthropoda</taxon>
        <taxon>Hexapoda</taxon>
        <taxon>Insecta</taxon>
        <taxon>Pterygota</taxon>
        <taxon>Neoptera</taxon>
        <taxon>Endopterygota</taxon>
        <taxon>Lepidoptera</taxon>
        <taxon>Glossata</taxon>
        <taxon>Ditrysia</taxon>
        <taxon>Papilionoidea</taxon>
        <taxon>Nymphalidae</taxon>
        <taxon>Nymphalinae</taxon>
        <taxon>Euphydryas</taxon>
    </lineage>
</organism>
<keyword evidence="2" id="KW-1185">Reference proteome</keyword>
<dbReference type="Proteomes" id="UP001153954">
    <property type="component" value="Unassembled WGS sequence"/>
</dbReference>
<sequence>MDVYYPQYQYNQSEELANQIFAQQALASSSSYNRGTPEPHLMPVPTGAPWNVQGLPWSMHSPPNVVQFTAQNPEQSKAAPVLHCKRKSLDVEPVIPVKQFITEEKMAAHLSGLHISSNYTQHSLASEDVMELSVEPNAMSISEKLKGHTIVLSEDVKKLQEEPIIPTSLIERLQKPQMSLVVWKPREDVLKNIIEEKETPEEETPKKRNGVLVAENTRIDMEM</sequence>
<dbReference type="AlphaFoldDB" id="A0AAU9U7Z4"/>
<proteinExistence type="predicted"/>
<gene>
    <name evidence="1" type="ORF">EEDITHA_LOCUS9447</name>
</gene>
<dbReference type="EMBL" id="CAKOGL010000013">
    <property type="protein sequence ID" value="CAH2093819.1"/>
    <property type="molecule type" value="Genomic_DNA"/>
</dbReference>
<reference evidence="1" key="1">
    <citation type="submission" date="2022-03" db="EMBL/GenBank/DDBJ databases">
        <authorList>
            <person name="Tunstrom K."/>
        </authorList>
    </citation>
    <scope>NUCLEOTIDE SEQUENCE</scope>
</reference>
<name>A0AAU9U7Z4_EUPED</name>
<evidence type="ECO:0000313" key="2">
    <source>
        <dbReference type="Proteomes" id="UP001153954"/>
    </source>
</evidence>
<evidence type="ECO:0000313" key="1">
    <source>
        <dbReference type="EMBL" id="CAH2093819.1"/>
    </source>
</evidence>
<comment type="caution">
    <text evidence="1">The sequence shown here is derived from an EMBL/GenBank/DDBJ whole genome shotgun (WGS) entry which is preliminary data.</text>
</comment>